<evidence type="ECO:0000256" key="3">
    <source>
        <dbReference type="ARBA" id="ARBA00022840"/>
    </source>
</evidence>
<evidence type="ECO:0000256" key="2">
    <source>
        <dbReference type="ARBA" id="ARBA00022741"/>
    </source>
</evidence>
<dbReference type="CDD" id="cd03255">
    <property type="entry name" value="ABC_MJ0796_LolCDE_FtsE"/>
    <property type="match status" value="1"/>
</dbReference>
<dbReference type="AlphaFoldDB" id="A0A934RTQ7"/>
<keyword evidence="7" id="KW-1185">Reference proteome</keyword>
<dbReference type="InterPro" id="IPR027417">
    <property type="entry name" value="P-loop_NTPase"/>
</dbReference>
<evidence type="ECO:0000313" key="6">
    <source>
        <dbReference type="EMBL" id="MBK1834000.1"/>
    </source>
</evidence>
<protein>
    <submittedName>
        <fullName evidence="6">ABC transporter ATP-binding protein</fullName>
    </submittedName>
</protein>
<comment type="similarity">
    <text evidence="4">Belongs to the ABC transporter superfamily. Macrolide exporter (TC 3.A.1.122) family.</text>
</comment>
<dbReference type="GO" id="GO:0005886">
    <property type="term" value="C:plasma membrane"/>
    <property type="evidence" value="ECO:0007669"/>
    <property type="project" value="TreeGrafter"/>
</dbReference>
<accession>A0A934RTQ7</accession>
<keyword evidence="3 6" id="KW-0067">ATP-binding</keyword>
<feature type="domain" description="ABC transporter" evidence="5">
    <location>
        <begin position="4"/>
        <end position="220"/>
    </location>
</feature>
<dbReference type="PROSITE" id="PS00211">
    <property type="entry name" value="ABC_TRANSPORTER_1"/>
    <property type="match status" value="1"/>
</dbReference>
<dbReference type="GO" id="GO:0098796">
    <property type="term" value="C:membrane protein complex"/>
    <property type="evidence" value="ECO:0007669"/>
    <property type="project" value="UniProtKB-ARBA"/>
</dbReference>
<dbReference type="GO" id="GO:0016887">
    <property type="term" value="F:ATP hydrolysis activity"/>
    <property type="evidence" value="ECO:0007669"/>
    <property type="project" value="InterPro"/>
</dbReference>
<keyword evidence="2" id="KW-0547">Nucleotide-binding</keyword>
<proteinExistence type="inferred from homology"/>
<dbReference type="PROSITE" id="PS50893">
    <property type="entry name" value="ABC_TRANSPORTER_2"/>
    <property type="match status" value="1"/>
</dbReference>
<dbReference type="SMART" id="SM00382">
    <property type="entry name" value="AAA"/>
    <property type="match status" value="1"/>
</dbReference>
<dbReference type="PANTHER" id="PTHR24220">
    <property type="entry name" value="IMPORT ATP-BINDING PROTEIN"/>
    <property type="match status" value="1"/>
</dbReference>
<dbReference type="PANTHER" id="PTHR24220:SF86">
    <property type="entry name" value="ABC TRANSPORTER ABCH.1"/>
    <property type="match status" value="1"/>
</dbReference>
<keyword evidence="1" id="KW-0813">Transport</keyword>
<sequence length="220" mass="23799">MALIEAHDLHRSYLLGKKSLEVLRGVNLQVEAGEKVFLCGPSGAGKTTLMYTLAGLERPEQGAVTIAGQNIYTLPGKEQARFRNETLGYIFQSFFLLPELSALENVMIPALIGGADARERATELLTQVGLGERLDHLPAELSGGEQQRVAIARALANEPKIIFADEPTGNLDSRNGAEVMKHLFGLSDRIGATLVVVTHDRELAKTGDRTLVVADGRIEV</sequence>
<dbReference type="FunFam" id="3.40.50.300:FF:000032">
    <property type="entry name" value="Export ABC transporter ATP-binding protein"/>
    <property type="match status" value="1"/>
</dbReference>
<dbReference type="GO" id="GO:0005524">
    <property type="term" value="F:ATP binding"/>
    <property type="evidence" value="ECO:0007669"/>
    <property type="project" value="UniProtKB-KW"/>
</dbReference>
<reference evidence="6" key="1">
    <citation type="submission" date="2021-01" db="EMBL/GenBank/DDBJ databases">
        <title>Modified the classification status of verrucomicrobia.</title>
        <authorList>
            <person name="Feng X."/>
        </authorList>
    </citation>
    <scope>NUCLEOTIDE SEQUENCE</scope>
    <source>
        <strain evidence="6">KCTC 12986</strain>
    </source>
</reference>
<dbReference type="SUPFAM" id="SSF52540">
    <property type="entry name" value="P-loop containing nucleoside triphosphate hydrolases"/>
    <property type="match status" value="1"/>
</dbReference>
<organism evidence="6 7">
    <name type="scientific">Roseibacillus ishigakijimensis</name>
    <dbReference type="NCBI Taxonomy" id="454146"/>
    <lineage>
        <taxon>Bacteria</taxon>
        <taxon>Pseudomonadati</taxon>
        <taxon>Verrucomicrobiota</taxon>
        <taxon>Verrucomicrobiia</taxon>
        <taxon>Verrucomicrobiales</taxon>
        <taxon>Verrucomicrobiaceae</taxon>
        <taxon>Roseibacillus</taxon>
    </lineage>
</organism>
<comment type="caution">
    <text evidence="6">The sequence shown here is derived from an EMBL/GenBank/DDBJ whole genome shotgun (WGS) entry which is preliminary data.</text>
</comment>
<gene>
    <name evidence="6" type="ORF">JIN78_08005</name>
</gene>
<evidence type="ECO:0000256" key="4">
    <source>
        <dbReference type="ARBA" id="ARBA00038388"/>
    </source>
</evidence>
<dbReference type="Proteomes" id="UP000604083">
    <property type="component" value="Unassembled WGS sequence"/>
</dbReference>
<dbReference type="InterPro" id="IPR017911">
    <property type="entry name" value="MacB-like_ATP-bd"/>
</dbReference>
<evidence type="ECO:0000313" key="7">
    <source>
        <dbReference type="Proteomes" id="UP000604083"/>
    </source>
</evidence>
<dbReference type="RefSeq" id="WP_200391435.1">
    <property type="nucleotide sequence ID" value="NZ_JAENIO010000016.1"/>
</dbReference>
<dbReference type="InterPro" id="IPR017871">
    <property type="entry name" value="ABC_transporter-like_CS"/>
</dbReference>
<evidence type="ECO:0000259" key="5">
    <source>
        <dbReference type="PROSITE" id="PS50893"/>
    </source>
</evidence>
<dbReference type="InterPro" id="IPR003439">
    <property type="entry name" value="ABC_transporter-like_ATP-bd"/>
</dbReference>
<dbReference type="Pfam" id="PF00005">
    <property type="entry name" value="ABC_tran"/>
    <property type="match status" value="1"/>
</dbReference>
<dbReference type="EMBL" id="JAENIO010000016">
    <property type="protein sequence ID" value="MBK1834000.1"/>
    <property type="molecule type" value="Genomic_DNA"/>
</dbReference>
<evidence type="ECO:0000256" key="1">
    <source>
        <dbReference type="ARBA" id="ARBA00022448"/>
    </source>
</evidence>
<name>A0A934RTQ7_9BACT</name>
<dbReference type="InterPro" id="IPR015854">
    <property type="entry name" value="ABC_transpr_LolD-like"/>
</dbReference>
<dbReference type="InterPro" id="IPR003593">
    <property type="entry name" value="AAA+_ATPase"/>
</dbReference>
<dbReference type="GO" id="GO:0022857">
    <property type="term" value="F:transmembrane transporter activity"/>
    <property type="evidence" value="ECO:0007669"/>
    <property type="project" value="TreeGrafter"/>
</dbReference>
<dbReference type="Gene3D" id="3.40.50.300">
    <property type="entry name" value="P-loop containing nucleotide triphosphate hydrolases"/>
    <property type="match status" value="1"/>
</dbReference>